<evidence type="ECO:0000256" key="5">
    <source>
        <dbReference type="ARBA" id="ARBA00023242"/>
    </source>
</evidence>
<feature type="compositionally biased region" description="Low complexity" evidence="7">
    <location>
        <begin position="276"/>
        <end position="316"/>
    </location>
</feature>
<evidence type="ECO:0000256" key="2">
    <source>
        <dbReference type="ARBA" id="ARBA00022723"/>
    </source>
</evidence>
<evidence type="ECO:0000256" key="6">
    <source>
        <dbReference type="PROSITE-ProRule" id="PRU00027"/>
    </source>
</evidence>
<proteinExistence type="predicted"/>
<keyword evidence="5" id="KW-0539">Nucleus</keyword>
<name>A0A1V9XK51_9ACAR</name>
<dbReference type="GO" id="GO:0008270">
    <property type="term" value="F:zinc ion binding"/>
    <property type="evidence" value="ECO:0007669"/>
    <property type="project" value="UniProtKB-KW"/>
</dbReference>
<evidence type="ECO:0000313" key="9">
    <source>
        <dbReference type="EMBL" id="OQR73811.1"/>
    </source>
</evidence>
<dbReference type="InterPro" id="IPR003656">
    <property type="entry name" value="Znf_BED"/>
</dbReference>
<dbReference type="InParanoid" id="A0A1V9XK51"/>
<dbReference type="AlphaFoldDB" id="A0A1V9XK51"/>
<evidence type="ECO:0000259" key="8">
    <source>
        <dbReference type="PROSITE" id="PS50808"/>
    </source>
</evidence>
<keyword evidence="3 6" id="KW-0863">Zinc-finger</keyword>
<evidence type="ECO:0000256" key="4">
    <source>
        <dbReference type="ARBA" id="ARBA00022833"/>
    </source>
</evidence>
<gene>
    <name evidence="9" type="ORF">BIW11_09505</name>
</gene>
<keyword evidence="10" id="KW-1185">Reference proteome</keyword>
<comment type="caution">
    <text evidence="9">The sequence shown here is derived from an EMBL/GenBank/DDBJ whole genome shotgun (WGS) entry which is preliminary data.</text>
</comment>
<dbReference type="SMART" id="SM00355">
    <property type="entry name" value="ZnF_C2H2"/>
    <property type="match status" value="2"/>
</dbReference>
<dbReference type="GO" id="GO:0003677">
    <property type="term" value="F:DNA binding"/>
    <property type="evidence" value="ECO:0007669"/>
    <property type="project" value="InterPro"/>
</dbReference>
<protein>
    <submittedName>
        <fullName evidence="9">Zinc finger protein-like</fullName>
    </submittedName>
</protein>
<evidence type="ECO:0000256" key="1">
    <source>
        <dbReference type="ARBA" id="ARBA00004123"/>
    </source>
</evidence>
<dbReference type="PROSITE" id="PS50808">
    <property type="entry name" value="ZF_BED"/>
    <property type="match status" value="1"/>
</dbReference>
<keyword evidence="2" id="KW-0479">Metal-binding</keyword>
<dbReference type="InterPro" id="IPR013087">
    <property type="entry name" value="Znf_C2H2_type"/>
</dbReference>
<keyword evidence="4" id="KW-0862">Zinc</keyword>
<feature type="region of interest" description="Disordered" evidence="7">
    <location>
        <begin position="108"/>
        <end position="202"/>
    </location>
</feature>
<feature type="compositionally biased region" description="Low complexity" evidence="7">
    <location>
        <begin position="163"/>
        <end position="175"/>
    </location>
</feature>
<dbReference type="PANTHER" id="PTHR23215:SF0">
    <property type="entry name" value="BUB3-INTERACTING AND GLEBS MOTIF-CONTAINING PROTEIN ZNF207"/>
    <property type="match status" value="1"/>
</dbReference>
<feature type="domain" description="BED-type" evidence="8">
    <location>
        <begin position="6"/>
        <end position="65"/>
    </location>
</feature>
<evidence type="ECO:0000313" key="10">
    <source>
        <dbReference type="Proteomes" id="UP000192247"/>
    </source>
</evidence>
<dbReference type="STRING" id="418985.A0A1V9XK51"/>
<organism evidence="9 10">
    <name type="scientific">Tropilaelaps mercedesae</name>
    <dbReference type="NCBI Taxonomy" id="418985"/>
    <lineage>
        <taxon>Eukaryota</taxon>
        <taxon>Metazoa</taxon>
        <taxon>Ecdysozoa</taxon>
        <taxon>Arthropoda</taxon>
        <taxon>Chelicerata</taxon>
        <taxon>Arachnida</taxon>
        <taxon>Acari</taxon>
        <taxon>Parasitiformes</taxon>
        <taxon>Mesostigmata</taxon>
        <taxon>Gamasina</taxon>
        <taxon>Dermanyssoidea</taxon>
        <taxon>Laelapidae</taxon>
        <taxon>Tropilaelaps</taxon>
    </lineage>
</organism>
<dbReference type="Proteomes" id="UP000192247">
    <property type="component" value="Unassembled WGS sequence"/>
</dbReference>
<feature type="region of interest" description="Disordered" evidence="7">
    <location>
        <begin position="276"/>
        <end position="336"/>
    </location>
</feature>
<dbReference type="PANTHER" id="PTHR23215">
    <property type="entry name" value="ZINC FINGER PROTEIN 207"/>
    <property type="match status" value="1"/>
</dbReference>
<sequence length="404" mass="42907">MGRKKKKPSKPWCWYCNREFDDEKILIQHQKAKHFKCHVCHKKLFTGPGLAIHCMQVHKETLDKVPNALPNRNSVDIEIYGMEGIPPEDIKEHQVSSVLLLANGNNNERNHSLSRHSAKTAVVGRGDEEGFLRPRDANNSNGGGGRDDDDSPPPMPPAPPVPQVAQQPPAGAGVPTHQTAAPGLPPHPHHPQLAAMGMPPFGMPPPPGMGGMPPYGMPPGFPLPPGFPMMPPGMAGALPPGMHPPFGPHPSSMAALGGGLMTAVPPAPARPLFPAAQSLQQQQQQQQQQATAAAVSPATTPSGVVSTAPSPAVVSAPPVPAPRPTAAEAKEQLPQAPVTVSASAELRSWQATPVGIIVSAEGTKIVHPETDLSLEELRMQMPAYKRFLLTKKNGAQDDKRLLIQ</sequence>
<dbReference type="GO" id="GO:0005634">
    <property type="term" value="C:nucleus"/>
    <property type="evidence" value="ECO:0007669"/>
    <property type="project" value="UniProtKB-SubCell"/>
</dbReference>
<evidence type="ECO:0000256" key="7">
    <source>
        <dbReference type="SAM" id="MobiDB-lite"/>
    </source>
</evidence>
<dbReference type="PROSITE" id="PS00028">
    <property type="entry name" value="ZINC_FINGER_C2H2_1"/>
    <property type="match status" value="2"/>
</dbReference>
<feature type="compositionally biased region" description="Basic and acidic residues" evidence="7">
    <location>
        <begin position="125"/>
        <end position="136"/>
    </location>
</feature>
<reference evidence="9 10" key="1">
    <citation type="journal article" date="2017" name="Gigascience">
        <title>Draft genome of the honey bee ectoparasitic mite, Tropilaelaps mercedesae, is shaped by the parasitic life history.</title>
        <authorList>
            <person name="Dong X."/>
            <person name="Armstrong S.D."/>
            <person name="Xia D."/>
            <person name="Makepeace B.L."/>
            <person name="Darby A.C."/>
            <person name="Kadowaki T."/>
        </authorList>
    </citation>
    <scope>NUCLEOTIDE SEQUENCE [LARGE SCALE GENOMIC DNA]</scope>
    <source>
        <strain evidence="9">Wuxi-XJTLU</strain>
    </source>
</reference>
<dbReference type="OrthoDB" id="1306014at2759"/>
<feature type="compositionally biased region" description="Pro residues" evidence="7">
    <location>
        <begin position="152"/>
        <end position="162"/>
    </location>
</feature>
<comment type="subcellular location">
    <subcellularLocation>
        <location evidence="1">Nucleus</location>
    </subcellularLocation>
</comment>
<feature type="compositionally biased region" description="Low complexity" evidence="7">
    <location>
        <begin position="191"/>
        <end position="200"/>
    </location>
</feature>
<dbReference type="EMBL" id="MNPL01009224">
    <property type="protein sequence ID" value="OQR73811.1"/>
    <property type="molecule type" value="Genomic_DNA"/>
</dbReference>
<accession>A0A1V9XK51</accession>
<dbReference type="CDD" id="cd20908">
    <property type="entry name" value="SUF4-like"/>
    <property type="match status" value="1"/>
</dbReference>
<evidence type="ECO:0000256" key="3">
    <source>
        <dbReference type="ARBA" id="ARBA00022771"/>
    </source>
</evidence>